<dbReference type="EMBL" id="BNJG01000002">
    <property type="protein sequence ID" value="GHO56073.1"/>
    <property type="molecule type" value="Genomic_DNA"/>
</dbReference>
<gene>
    <name evidence="1" type="ORF">KSB_45480</name>
</gene>
<keyword evidence="2" id="KW-1185">Reference proteome</keyword>
<evidence type="ECO:0000313" key="1">
    <source>
        <dbReference type="EMBL" id="GHO56073.1"/>
    </source>
</evidence>
<dbReference type="Proteomes" id="UP000654345">
    <property type="component" value="Unassembled WGS sequence"/>
</dbReference>
<proteinExistence type="predicted"/>
<protein>
    <submittedName>
        <fullName evidence="1">Uncharacterized protein</fullName>
    </submittedName>
</protein>
<evidence type="ECO:0000313" key="2">
    <source>
        <dbReference type="Proteomes" id="UP000654345"/>
    </source>
</evidence>
<name>A0ABQ3UTN6_9CHLR</name>
<reference evidence="1 2" key="1">
    <citation type="journal article" date="2021" name="Int. J. Syst. Evol. Microbiol.">
        <title>Reticulibacter mediterranei gen. nov., sp. nov., within the new family Reticulibacteraceae fam. nov., and Ktedonospora formicarum gen. nov., sp. nov., Ktedonobacter robiniae sp. nov., Dictyobacter formicarum sp. nov. and Dictyobacter arantiisoli sp. nov., belonging to the class Ktedonobacteria.</title>
        <authorList>
            <person name="Yabe S."/>
            <person name="Zheng Y."/>
            <person name="Wang C.M."/>
            <person name="Sakai Y."/>
            <person name="Abe K."/>
            <person name="Yokota A."/>
            <person name="Donadio S."/>
            <person name="Cavaletti L."/>
            <person name="Monciardini P."/>
        </authorList>
    </citation>
    <scope>NUCLEOTIDE SEQUENCE [LARGE SCALE GENOMIC DNA]</scope>
    <source>
        <strain evidence="1 2">SOSP1-30</strain>
    </source>
</reference>
<sequence length="205" mass="23047">MPEYPFLEDEPPTFLSSGEKEWKENVRAICSQSLQHPCLRFVVSSWVRRYNYFDLDNIAGPVLNVVGMESSTVWVSMELGETPGVAISNHPPPIPSNLCQEPLYIRNPPIKSISSAALLPELEGQNIIGDEEPLGLILIFDSDETRIGDFSFEGPIKPLIDSFGPLLGTYHQSAKDYRIHEIRILKGHRIGERGVRVGFWFLPSI</sequence>
<organism evidence="1 2">
    <name type="scientific">Ktedonobacter robiniae</name>
    <dbReference type="NCBI Taxonomy" id="2778365"/>
    <lineage>
        <taxon>Bacteria</taxon>
        <taxon>Bacillati</taxon>
        <taxon>Chloroflexota</taxon>
        <taxon>Ktedonobacteria</taxon>
        <taxon>Ktedonobacterales</taxon>
        <taxon>Ktedonobacteraceae</taxon>
        <taxon>Ktedonobacter</taxon>
    </lineage>
</organism>
<dbReference type="RefSeq" id="WP_201372654.1">
    <property type="nucleotide sequence ID" value="NZ_BNJG01000002.1"/>
</dbReference>
<comment type="caution">
    <text evidence="1">The sequence shown here is derived from an EMBL/GenBank/DDBJ whole genome shotgun (WGS) entry which is preliminary data.</text>
</comment>
<accession>A0ABQ3UTN6</accession>